<comment type="subunit">
    <text evidence="2">Homodimer.</text>
</comment>
<name>A0A2G2VZ89_CAPBA</name>
<dbReference type="Pfam" id="PF24626">
    <property type="entry name" value="SH3_Tf2-1"/>
    <property type="match status" value="1"/>
</dbReference>
<organism evidence="11 12">
    <name type="scientific">Capsicum baccatum</name>
    <name type="common">Peruvian pepper</name>
    <dbReference type="NCBI Taxonomy" id="33114"/>
    <lineage>
        <taxon>Eukaryota</taxon>
        <taxon>Viridiplantae</taxon>
        <taxon>Streptophyta</taxon>
        <taxon>Embryophyta</taxon>
        <taxon>Tracheophyta</taxon>
        <taxon>Spermatophyta</taxon>
        <taxon>Magnoliopsida</taxon>
        <taxon>eudicotyledons</taxon>
        <taxon>Gunneridae</taxon>
        <taxon>Pentapetalae</taxon>
        <taxon>asterids</taxon>
        <taxon>lamiids</taxon>
        <taxon>Solanales</taxon>
        <taxon>Solanaceae</taxon>
        <taxon>Solanoideae</taxon>
        <taxon>Capsiceae</taxon>
        <taxon>Capsicum</taxon>
    </lineage>
</organism>
<dbReference type="GO" id="GO:0030170">
    <property type="term" value="F:pyridoxal phosphate binding"/>
    <property type="evidence" value="ECO:0007669"/>
    <property type="project" value="InterPro"/>
</dbReference>
<reference evidence="12" key="2">
    <citation type="journal article" date="2017" name="J. Anim. Genet.">
        <title>Multiple reference genome sequences of hot pepper reveal the massive evolution of plant disease resistance genes by retroduplication.</title>
        <authorList>
            <person name="Kim S."/>
            <person name="Park J."/>
            <person name="Yeom S.-I."/>
            <person name="Kim Y.-M."/>
            <person name="Seo E."/>
            <person name="Kim K.-T."/>
            <person name="Kim M.-S."/>
            <person name="Lee J.M."/>
            <person name="Cheong K."/>
            <person name="Shin H.-S."/>
            <person name="Kim S.-B."/>
            <person name="Han K."/>
            <person name="Lee J."/>
            <person name="Park M."/>
            <person name="Lee H.-A."/>
            <person name="Lee H.-Y."/>
            <person name="Lee Y."/>
            <person name="Oh S."/>
            <person name="Lee J.H."/>
            <person name="Choi E."/>
            <person name="Choi E."/>
            <person name="Lee S.E."/>
            <person name="Jeon J."/>
            <person name="Kim H."/>
            <person name="Choi G."/>
            <person name="Song H."/>
            <person name="Lee J."/>
            <person name="Lee S.-C."/>
            <person name="Kwon J.-K."/>
            <person name="Lee H.-Y."/>
            <person name="Koo N."/>
            <person name="Hong Y."/>
            <person name="Kim R.W."/>
            <person name="Kang W.-H."/>
            <person name="Huh J.H."/>
            <person name="Kang B.-C."/>
            <person name="Yang T.-J."/>
            <person name="Lee Y.-H."/>
            <person name="Bennetzen J.L."/>
            <person name="Choi D."/>
        </authorList>
    </citation>
    <scope>NUCLEOTIDE SEQUENCE [LARGE SCALE GENOMIC DNA]</scope>
    <source>
        <strain evidence="12">cv. PBC81</strain>
    </source>
</reference>
<evidence type="ECO:0000256" key="6">
    <source>
        <dbReference type="ARBA" id="ARBA00025709"/>
    </source>
</evidence>
<dbReference type="EMBL" id="MLFT02000009">
    <property type="protein sequence ID" value="PHT38259.1"/>
    <property type="molecule type" value="Genomic_DNA"/>
</dbReference>
<feature type="region of interest" description="Disordered" evidence="8">
    <location>
        <begin position="604"/>
        <end position="629"/>
    </location>
</feature>
<dbReference type="InterPro" id="IPR004839">
    <property type="entry name" value="Aminotransferase_I/II_large"/>
</dbReference>
<feature type="domain" description="Aminotransferase class I/classII large" evidence="9">
    <location>
        <begin position="234"/>
        <end position="357"/>
    </location>
</feature>
<dbReference type="InterPro" id="IPR015421">
    <property type="entry name" value="PyrdxlP-dep_Trfase_major"/>
</dbReference>
<dbReference type="PANTHER" id="PTHR11751">
    <property type="entry name" value="ALANINE AMINOTRANSFERASE"/>
    <property type="match status" value="1"/>
</dbReference>
<dbReference type="Gene3D" id="3.40.640.10">
    <property type="entry name" value="Type I PLP-dependent aspartate aminotransferase-like (Major domain)"/>
    <property type="match status" value="1"/>
</dbReference>
<reference evidence="11 12" key="1">
    <citation type="journal article" date="2017" name="Genome Biol.">
        <title>New reference genome sequences of hot pepper reveal the massive evolution of plant disease-resistance genes by retroduplication.</title>
        <authorList>
            <person name="Kim S."/>
            <person name="Park J."/>
            <person name="Yeom S.I."/>
            <person name="Kim Y.M."/>
            <person name="Seo E."/>
            <person name="Kim K.T."/>
            <person name="Kim M.S."/>
            <person name="Lee J.M."/>
            <person name="Cheong K."/>
            <person name="Shin H.S."/>
            <person name="Kim S.B."/>
            <person name="Han K."/>
            <person name="Lee J."/>
            <person name="Park M."/>
            <person name="Lee H.A."/>
            <person name="Lee H.Y."/>
            <person name="Lee Y."/>
            <person name="Oh S."/>
            <person name="Lee J.H."/>
            <person name="Choi E."/>
            <person name="Choi E."/>
            <person name="Lee S.E."/>
            <person name="Jeon J."/>
            <person name="Kim H."/>
            <person name="Choi G."/>
            <person name="Song H."/>
            <person name="Lee J."/>
            <person name="Lee S.C."/>
            <person name="Kwon J.K."/>
            <person name="Lee H.Y."/>
            <person name="Koo N."/>
            <person name="Hong Y."/>
            <person name="Kim R.W."/>
            <person name="Kang W.H."/>
            <person name="Huh J.H."/>
            <person name="Kang B.C."/>
            <person name="Yang T.J."/>
            <person name="Lee Y.H."/>
            <person name="Bennetzen J.L."/>
            <person name="Choi D."/>
        </authorList>
    </citation>
    <scope>NUCLEOTIDE SEQUENCE [LARGE SCALE GENOMIC DNA]</scope>
    <source>
        <strain evidence="12">cv. PBC81</strain>
    </source>
</reference>
<sequence length="629" mass="69316">MDGQAERTIQTLEDMLQVFVIDYDSSWCDHLPLIEFAYNNSYHSSIGMALIEAFYGKRCRSSIGRYEVGEGKLLGPDISHQALEKVKAIRDRLKTAQSRQKSYANVRRRDLEFSVGNWVFLKVSPMNGVMWFVEKEKLSPRYVGPYMIVKRVGNVVYELELPSSMNSIHPVFHVSLLRKCVGDPSLVVPLRDVNILDSLFYEDISIRERVTIVDNILGLCYCLEIDFEARDGFPADPSDIFLTDGASPAVHMMMRLLIGSENDGILCPIPQYPLYSASIALHGGVLVPYYLDEETGWGLEVVELENQLKIAKSKGINIRALVVINPANPTRQVLAEANQREIMEFCKKEGLVLLADELRELAGAFAGGELAGGDTGAATIGVVGAASKVDTSVTGTAVGGTQAGAVARAVLLILYCTFELLSPLSTYALADPMASLFDTSFYSSQGPLDESVAQPKVEATAENNTCSNHSSGYKACVQRNRECIEKGSDAQSSCTNTELDNEEDNAKDLLESTQPNRNASLPNAAELEKELLYEASNRLRMSKNDARDSCVNDSVNLHCSQQMVCLFENNVHGLGWEQEQQWEVYGQTSDFGWMHLAEPVMQSHTDATDDSNNNNNIPSVFPPSGIWGG</sequence>
<dbReference type="Gene3D" id="3.30.420.10">
    <property type="entry name" value="Ribonuclease H-like superfamily/Ribonuclease H"/>
    <property type="match status" value="1"/>
</dbReference>
<dbReference type="CDD" id="cd00609">
    <property type="entry name" value="AAT_like"/>
    <property type="match status" value="1"/>
</dbReference>
<dbReference type="Pfam" id="PF00155">
    <property type="entry name" value="Aminotran_1_2"/>
    <property type="match status" value="1"/>
</dbReference>
<dbReference type="UniPathway" id="UPA00528">
    <property type="reaction ID" value="UER00586"/>
</dbReference>
<evidence type="ECO:0000313" key="12">
    <source>
        <dbReference type="Proteomes" id="UP000224567"/>
    </source>
</evidence>
<evidence type="ECO:0000259" key="9">
    <source>
        <dbReference type="Pfam" id="PF00155"/>
    </source>
</evidence>
<keyword evidence="3 11" id="KW-0032">Aminotransferase</keyword>
<dbReference type="UniPathway" id="UPA00322"/>
<evidence type="ECO:0000259" key="10">
    <source>
        <dbReference type="Pfam" id="PF24626"/>
    </source>
</evidence>
<comment type="cofactor">
    <cofactor evidence="1">
        <name>pyridoxal 5'-phosphate</name>
        <dbReference type="ChEBI" id="CHEBI:597326"/>
    </cofactor>
</comment>
<dbReference type="InterPro" id="IPR012337">
    <property type="entry name" value="RNaseH-like_sf"/>
</dbReference>
<dbReference type="SUPFAM" id="SSF53098">
    <property type="entry name" value="Ribonuclease H-like"/>
    <property type="match status" value="1"/>
</dbReference>
<comment type="pathway">
    <text evidence="6">Photosynthesis; C4 acid pathway.</text>
</comment>
<dbReference type="Proteomes" id="UP000224567">
    <property type="component" value="Unassembled WGS sequence"/>
</dbReference>
<dbReference type="AlphaFoldDB" id="A0A2G2VZ89"/>
<evidence type="ECO:0000256" key="7">
    <source>
        <dbReference type="ARBA" id="ARBA00025785"/>
    </source>
</evidence>
<dbReference type="OrthoDB" id="1732682at2759"/>
<keyword evidence="5" id="KW-0663">Pyridoxal phosphate</keyword>
<evidence type="ECO:0000256" key="8">
    <source>
        <dbReference type="SAM" id="MobiDB-lite"/>
    </source>
</evidence>
<dbReference type="GO" id="GO:0042853">
    <property type="term" value="P:L-alanine catabolic process"/>
    <property type="evidence" value="ECO:0007669"/>
    <property type="project" value="UniProtKB-UniPathway"/>
</dbReference>
<keyword evidence="12" id="KW-1185">Reference proteome</keyword>
<feature type="domain" description="Tf2-1-like SH3-like" evidence="10">
    <location>
        <begin position="116"/>
        <end position="181"/>
    </location>
</feature>
<evidence type="ECO:0000256" key="3">
    <source>
        <dbReference type="ARBA" id="ARBA00022576"/>
    </source>
</evidence>
<proteinExistence type="inferred from homology"/>
<accession>A0A2G2VZ89</accession>
<dbReference type="GO" id="GO:0004021">
    <property type="term" value="F:L-alanine:2-oxoglutarate aminotransferase activity"/>
    <property type="evidence" value="ECO:0007669"/>
    <property type="project" value="TreeGrafter"/>
</dbReference>
<evidence type="ECO:0000256" key="1">
    <source>
        <dbReference type="ARBA" id="ARBA00001933"/>
    </source>
</evidence>
<dbReference type="InterPro" id="IPR015424">
    <property type="entry name" value="PyrdxlP-dep_Trfase"/>
</dbReference>
<dbReference type="SUPFAM" id="SSF53383">
    <property type="entry name" value="PLP-dependent transferases"/>
    <property type="match status" value="1"/>
</dbReference>
<evidence type="ECO:0000256" key="2">
    <source>
        <dbReference type="ARBA" id="ARBA00011738"/>
    </source>
</evidence>
<dbReference type="STRING" id="33114.A0A2G2VZ89"/>
<dbReference type="GO" id="GO:0003676">
    <property type="term" value="F:nucleic acid binding"/>
    <property type="evidence" value="ECO:0007669"/>
    <property type="project" value="InterPro"/>
</dbReference>
<keyword evidence="4" id="KW-0808">Transferase</keyword>
<evidence type="ECO:0000313" key="11">
    <source>
        <dbReference type="EMBL" id="PHT38259.1"/>
    </source>
</evidence>
<dbReference type="InterPro" id="IPR045088">
    <property type="entry name" value="ALAT1/2-like"/>
</dbReference>
<dbReference type="PANTHER" id="PTHR11751:SF29">
    <property type="entry name" value="ALANINE TRANSAMINASE"/>
    <property type="match status" value="1"/>
</dbReference>
<gene>
    <name evidence="11" type="ORF">CQW23_21832</name>
</gene>
<protein>
    <submittedName>
        <fullName evidence="11">Alanine aminotransferase 2</fullName>
    </submittedName>
</protein>
<dbReference type="InterPro" id="IPR056924">
    <property type="entry name" value="SH3_Tf2-1"/>
</dbReference>
<comment type="similarity">
    <text evidence="7">Belongs to the class-I pyridoxal-phosphate-dependent aminotransferase family. Alanine aminotransferase subfamily.</text>
</comment>
<dbReference type="InterPro" id="IPR036397">
    <property type="entry name" value="RNaseH_sf"/>
</dbReference>
<comment type="caution">
    <text evidence="11">The sequence shown here is derived from an EMBL/GenBank/DDBJ whole genome shotgun (WGS) entry which is preliminary data.</text>
</comment>
<evidence type="ECO:0000256" key="5">
    <source>
        <dbReference type="ARBA" id="ARBA00022898"/>
    </source>
</evidence>
<evidence type="ECO:0000256" key="4">
    <source>
        <dbReference type="ARBA" id="ARBA00022679"/>
    </source>
</evidence>